<organism evidence="1 2">
    <name type="scientific">Microbotryum saponariae</name>
    <dbReference type="NCBI Taxonomy" id="289078"/>
    <lineage>
        <taxon>Eukaryota</taxon>
        <taxon>Fungi</taxon>
        <taxon>Dikarya</taxon>
        <taxon>Basidiomycota</taxon>
        <taxon>Pucciniomycotina</taxon>
        <taxon>Microbotryomycetes</taxon>
        <taxon>Microbotryales</taxon>
        <taxon>Microbotryaceae</taxon>
        <taxon>Microbotryum</taxon>
    </lineage>
</organism>
<name>A0A2X0M379_9BASI</name>
<dbReference type="STRING" id="289078.A0A2X0M379"/>
<dbReference type="PANTHER" id="PTHR38134:SF2">
    <property type="entry name" value="GALACTOKINASE"/>
    <property type="match status" value="1"/>
</dbReference>
<proteinExistence type="predicted"/>
<dbReference type="Gene3D" id="3.40.50.2000">
    <property type="entry name" value="Glycogen Phosphorylase B"/>
    <property type="match status" value="1"/>
</dbReference>
<dbReference type="Proteomes" id="UP000249723">
    <property type="component" value="Unassembled WGS sequence"/>
</dbReference>
<protein>
    <submittedName>
        <fullName evidence="1">BZ3500_MvSof-1268-A1-R1_Chr11-3g03516 protein</fullName>
    </submittedName>
</protein>
<evidence type="ECO:0000313" key="2">
    <source>
        <dbReference type="Proteomes" id="UP000249723"/>
    </source>
</evidence>
<dbReference type="OrthoDB" id="1684102at2759"/>
<sequence>MSIDAIRHRYRFAFYCSGHGYGHATRVSALTSELLHAGHEVHIVTNAPTQPFSAVLPPSEIPSPELRRAAPVPATTPLPSYAYYRRRNVDAGIVQPKAYDVDREGTYRLLKNFIDQRPQTLAEEIAWLKGQSIDCVLSDSTFLGCAAGHGARIPSVIVSNFTFDSCYSYLSLASLPSLTGEPLEPPISDSILSPLVEQSIADYACASLLLRLPGAIPIPGFDTDAPLPSGKWVNAHRTSFTAEIDALLSRPTSSIPATRPQGQPKARVIDVPLLVRPPSPKVHTPAFRQALLASMDVPEEQFEAKILLVSFGGQSIPRPRSRPPSPLSTPLMRQSSGFSTHSLEIPTNVNSKEAGLLPKGWIAIVCGLAGNNNEIRNDLPANFYASDKDVYVPDLTAMADVVLGKLGYGTCSETISNHTPFVYGQLCSSSQFIYGTRTDHGYFYDPAFGAVPRPLFVEEFGLKRLMTSRGVALELNRQDFEAGRWEFHVLEAEARGAEAKARARREGFQDERAGQVIRDELEKFLTQSKLSAGEDE</sequence>
<dbReference type="AlphaFoldDB" id="A0A2X0M379"/>
<dbReference type="SUPFAM" id="SSF53756">
    <property type="entry name" value="UDP-Glycosyltransferase/glycogen phosphorylase"/>
    <property type="match status" value="1"/>
</dbReference>
<dbReference type="InterPro" id="IPR053205">
    <property type="entry name" value="GHMP_kinase_L-arabinokinase"/>
</dbReference>
<dbReference type="PANTHER" id="PTHR38134">
    <property type="entry name" value="SLR1395 PROTEIN"/>
    <property type="match status" value="1"/>
</dbReference>
<reference evidence="2" key="1">
    <citation type="submission" date="2016-10" db="EMBL/GenBank/DDBJ databases">
        <authorList>
            <person name="Jeantristanb JTB J.-T."/>
            <person name="Ricardo R."/>
        </authorList>
    </citation>
    <scope>NUCLEOTIDE SEQUENCE [LARGE SCALE GENOMIC DNA]</scope>
</reference>
<gene>
    <name evidence="1" type="ORF">BZ3500_MVSOF-1268-A1-R1_CHR11-3G03516</name>
</gene>
<dbReference type="EMBL" id="FMWP01000060">
    <property type="protein sequence ID" value="SCZ94975.1"/>
    <property type="molecule type" value="Genomic_DNA"/>
</dbReference>
<keyword evidence="2" id="KW-1185">Reference proteome</keyword>
<evidence type="ECO:0000313" key="1">
    <source>
        <dbReference type="EMBL" id="SCZ94975.1"/>
    </source>
</evidence>
<accession>A0A2X0M379</accession>